<reference evidence="2 3" key="1">
    <citation type="journal article" date="2014" name="PLoS Genet.">
        <title>Analysis of the Phlebiopsis gigantea genome, transcriptome and secretome provides insight into its pioneer colonization strategies of wood.</title>
        <authorList>
            <person name="Hori C."/>
            <person name="Ishida T."/>
            <person name="Igarashi K."/>
            <person name="Samejima M."/>
            <person name="Suzuki H."/>
            <person name="Master E."/>
            <person name="Ferreira P."/>
            <person name="Ruiz-Duenas F.J."/>
            <person name="Held B."/>
            <person name="Canessa P."/>
            <person name="Larrondo L.F."/>
            <person name="Schmoll M."/>
            <person name="Druzhinina I.S."/>
            <person name="Kubicek C.P."/>
            <person name="Gaskell J.A."/>
            <person name="Kersten P."/>
            <person name="St John F."/>
            <person name="Glasner J."/>
            <person name="Sabat G."/>
            <person name="Splinter BonDurant S."/>
            <person name="Syed K."/>
            <person name="Yadav J."/>
            <person name="Mgbeahuruike A.C."/>
            <person name="Kovalchuk A."/>
            <person name="Asiegbu F.O."/>
            <person name="Lackner G."/>
            <person name="Hoffmeister D."/>
            <person name="Rencoret J."/>
            <person name="Gutierrez A."/>
            <person name="Sun H."/>
            <person name="Lindquist E."/>
            <person name="Barry K."/>
            <person name="Riley R."/>
            <person name="Grigoriev I.V."/>
            <person name="Henrissat B."/>
            <person name="Kues U."/>
            <person name="Berka R.M."/>
            <person name="Martinez A.T."/>
            <person name="Covert S.F."/>
            <person name="Blanchette R.A."/>
            <person name="Cullen D."/>
        </authorList>
    </citation>
    <scope>NUCLEOTIDE SEQUENCE [LARGE SCALE GENOMIC DNA]</scope>
    <source>
        <strain evidence="2 3">11061_1 CR5-6</strain>
    </source>
</reference>
<dbReference type="EMBL" id="KN840709">
    <property type="protein sequence ID" value="KIP02051.1"/>
    <property type="molecule type" value="Genomic_DNA"/>
</dbReference>
<feature type="region of interest" description="Disordered" evidence="1">
    <location>
        <begin position="94"/>
        <end position="283"/>
    </location>
</feature>
<keyword evidence="3" id="KW-1185">Reference proteome</keyword>
<proteinExistence type="predicted"/>
<sequence>MQAYQQQTMAHINTTLGPADVAMDHSDSNILSVDTESGRVGQGPSENNQDGHSFGLEATRSERRATDGVLADTPARSLVDGDWSISSSRPATILDSARDERVNAGERDERSGHVSSSVLKDVSHHDASGAASFSPGTGSNATLSVDDNTTERRAVVHDATNVKNDLETFPGSTSSNVKTSNTTKTAATGRSGSEAAPRAEDVTSSSRPLPLADHKNTSLVPTQDPHVPRRRSGRLAASSVAMAGCTGEAKAQSSSASPSISRRRKRKAAPVAQGPVASGSGPQPLLTIVSGLVQRATKDGWDDEGIPLEDLYQQQVGWAKRQREYRLARVALNHEVRQAREEEAAVRDERAAKRRKRR</sequence>
<feature type="compositionally biased region" description="Low complexity" evidence="1">
    <location>
        <begin position="249"/>
        <end position="260"/>
    </location>
</feature>
<feature type="region of interest" description="Disordered" evidence="1">
    <location>
        <begin position="339"/>
        <end position="358"/>
    </location>
</feature>
<name>A0A0C3RQF9_PHLG1</name>
<gene>
    <name evidence="2" type="ORF">PHLGIDRAFT_313886</name>
</gene>
<feature type="compositionally biased region" description="Basic and acidic residues" evidence="1">
    <location>
        <begin position="339"/>
        <end position="351"/>
    </location>
</feature>
<dbReference type="Proteomes" id="UP000053257">
    <property type="component" value="Unassembled WGS sequence"/>
</dbReference>
<feature type="compositionally biased region" description="Polar residues" evidence="1">
    <location>
        <begin position="134"/>
        <end position="147"/>
    </location>
</feature>
<evidence type="ECO:0000256" key="1">
    <source>
        <dbReference type="SAM" id="MobiDB-lite"/>
    </source>
</evidence>
<accession>A0A0C3RQF9</accession>
<evidence type="ECO:0000313" key="3">
    <source>
        <dbReference type="Proteomes" id="UP000053257"/>
    </source>
</evidence>
<dbReference type="HOGENOM" id="CLU_774128_0_0_1"/>
<feature type="compositionally biased region" description="Low complexity" evidence="1">
    <location>
        <begin position="172"/>
        <end position="188"/>
    </location>
</feature>
<organism evidence="2 3">
    <name type="scientific">Phlebiopsis gigantea (strain 11061_1 CR5-6)</name>
    <name type="common">White-rot fungus</name>
    <name type="synonym">Peniophora gigantea</name>
    <dbReference type="NCBI Taxonomy" id="745531"/>
    <lineage>
        <taxon>Eukaryota</taxon>
        <taxon>Fungi</taxon>
        <taxon>Dikarya</taxon>
        <taxon>Basidiomycota</taxon>
        <taxon>Agaricomycotina</taxon>
        <taxon>Agaricomycetes</taxon>
        <taxon>Polyporales</taxon>
        <taxon>Phanerochaetaceae</taxon>
        <taxon>Phlebiopsis</taxon>
    </lineage>
</organism>
<feature type="compositionally biased region" description="Basic and acidic residues" evidence="1">
    <location>
        <begin position="96"/>
        <end position="112"/>
    </location>
</feature>
<evidence type="ECO:0000313" key="2">
    <source>
        <dbReference type="EMBL" id="KIP02051.1"/>
    </source>
</evidence>
<feature type="region of interest" description="Disordered" evidence="1">
    <location>
        <begin position="19"/>
        <end position="73"/>
    </location>
</feature>
<protein>
    <submittedName>
        <fullName evidence="2">Uncharacterized protein</fullName>
    </submittedName>
</protein>
<dbReference type="AlphaFoldDB" id="A0A0C3RQF9"/>